<feature type="binding site" evidence="5">
    <location>
        <position position="195"/>
    </location>
    <ligand>
        <name>adenosylcob(III)alamin</name>
        <dbReference type="ChEBI" id="CHEBI:18408"/>
    </ligand>
</feature>
<evidence type="ECO:0000313" key="6">
    <source>
        <dbReference type="EMBL" id="MBW6401524.1"/>
    </source>
</evidence>
<feature type="binding site" evidence="5">
    <location>
        <position position="166"/>
    </location>
    <ligand>
        <name>adenosylcob(III)alamin</name>
        <dbReference type="ChEBI" id="CHEBI:18408"/>
    </ligand>
</feature>
<dbReference type="PANTHER" id="PTHR39330:SF1">
    <property type="entry name" value="ETHANOLAMINE AMMONIA-LYASE SMALL SUBUNIT"/>
    <property type="match status" value="1"/>
</dbReference>
<gene>
    <name evidence="5 6" type="primary">eutC</name>
    <name evidence="6" type="ORF">KPL78_26975</name>
</gene>
<comment type="subcellular location">
    <subcellularLocation>
        <location evidence="5">Bacterial microcompartment</location>
    </subcellularLocation>
</comment>
<comment type="function">
    <text evidence="5">Catalyzes the deamination of various vicinal amino-alcohols to oxo compounds. Allows this organism to utilize ethanolamine as the sole source of nitrogen and carbon in the presence of external vitamin B12.</text>
</comment>
<feature type="binding site" evidence="5">
    <location>
        <position position="145"/>
    </location>
    <ligand>
        <name>adenosylcob(III)alamin</name>
        <dbReference type="ChEBI" id="CHEBI:18408"/>
    </ligand>
</feature>
<evidence type="ECO:0000256" key="5">
    <source>
        <dbReference type="HAMAP-Rule" id="MF_00601"/>
    </source>
</evidence>
<dbReference type="PANTHER" id="PTHR39330">
    <property type="entry name" value="ETHANOLAMINE AMMONIA-LYASE LIGHT CHAIN"/>
    <property type="match status" value="1"/>
</dbReference>
<keyword evidence="3 5" id="KW-0170">Cobalt</keyword>
<name>A0ABS7AK57_9PROT</name>
<evidence type="ECO:0000256" key="2">
    <source>
        <dbReference type="ARBA" id="ARBA00023239"/>
    </source>
</evidence>
<dbReference type="InterPro" id="IPR042255">
    <property type="entry name" value="EutC_N"/>
</dbReference>
<keyword evidence="7" id="KW-1185">Reference proteome</keyword>
<dbReference type="InterPro" id="IPR042251">
    <property type="entry name" value="EutC_C"/>
</dbReference>
<comment type="subunit">
    <text evidence="5">The basic unit is a heterodimer which dimerizes to form tetramers. The heterotetramers trimerize; 6 large subunits form a core ring with 6 small subunits projecting outwards.</text>
</comment>
<keyword evidence="4 5" id="KW-1283">Bacterial microcompartment</keyword>
<protein>
    <recommendedName>
        <fullName evidence="5">Ethanolamine ammonia-lyase small subunit</fullName>
        <shortName evidence="5">EAL small subunit</shortName>
        <ecNumber evidence="5">4.3.1.7</ecNumber>
    </recommendedName>
</protein>
<dbReference type="PIRSF" id="PIRSF018982">
    <property type="entry name" value="EutC"/>
    <property type="match status" value="1"/>
</dbReference>
<keyword evidence="2 5" id="KW-0456">Lyase</keyword>
<evidence type="ECO:0000256" key="1">
    <source>
        <dbReference type="ARBA" id="ARBA00022628"/>
    </source>
</evidence>
<dbReference type="RefSeq" id="WP_219766256.1">
    <property type="nucleotide sequence ID" value="NZ_JAHYBZ010000012.1"/>
</dbReference>
<organism evidence="6 7">
    <name type="scientific">Roseomonas alba</name>
    <dbReference type="NCBI Taxonomy" id="2846776"/>
    <lineage>
        <taxon>Bacteria</taxon>
        <taxon>Pseudomonadati</taxon>
        <taxon>Pseudomonadota</taxon>
        <taxon>Alphaproteobacteria</taxon>
        <taxon>Acetobacterales</taxon>
        <taxon>Roseomonadaceae</taxon>
        <taxon>Roseomonas</taxon>
    </lineage>
</organism>
<evidence type="ECO:0000256" key="4">
    <source>
        <dbReference type="ARBA" id="ARBA00024446"/>
    </source>
</evidence>
<dbReference type="Proteomes" id="UP001196565">
    <property type="component" value="Unassembled WGS sequence"/>
</dbReference>
<dbReference type="Gene3D" id="3.40.50.11240">
    <property type="entry name" value="Ethanolamine ammonia-lyase light chain (EutC)"/>
    <property type="match status" value="1"/>
</dbReference>
<evidence type="ECO:0000313" key="7">
    <source>
        <dbReference type="Proteomes" id="UP001196565"/>
    </source>
</evidence>
<dbReference type="NCBIfam" id="NF003971">
    <property type="entry name" value="PRK05465.1"/>
    <property type="match status" value="1"/>
</dbReference>
<comment type="caution">
    <text evidence="6">The sequence shown here is derived from an EMBL/GenBank/DDBJ whole genome shotgun (WGS) entry which is preliminary data.</text>
</comment>
<dbReference type="HAMAP" id="MF_00601">
    <property type="entry name" value="EutC"/>
    <property type="match status" value="1"/>
</dbReference>
<dbReference type="Gene3D" id="1.10.30.40">
    <property type="entry name" value="Ethanolamine ammonia-lyase light chain (EutC), N-terminal domain"/>
    <property type="match status" value="1"/>
</dbReference>
<dbReference type="EC" id="4.3.1.7" evidence="5"/>
<evidence type="ECO:0000256" key="3">
    <source>
        <dbReference type="ARBA" id="ARBA00023285"/>
    </source>
</evidence>
<dbReference type="EMBL" id="JAHYBZ010000012">
    <property type="protein sequence ID" value="MBW6401524.1"/>
    <property type="molecule type" value="Genomic_DNA"/>
</dbReference>
<dbReference type="InterPro" id="IPR009246">
    <property type="entry name" value="EutC"/>
</dbReference>
<dbReference type="Pfam" id="PF05985">
    <property type="entry name" value="EutC"/>
    <property type="match status" value="1"/>
</dbReference>
<comment type="cofactor">
    <cofactor evidence="5">
        <name>adenosylcob(III)alamin</name>
        <dbReference type="ChEBI" id="CHEBI:18408"/>
    </cofactor>
    <text evidence="5">Binds between the large and small subunits.</text>
</comment>
<comment type="similarity">
    <text evidence="5">Belongs to the EutC family.</text>
</comment>
<reference evidence="6 7" key="1">
    <citation type="submission" date="2021-07" db="EMBL/GenBank/DDBJ databases">
        <authorList>
            <person name="So Y."/>
        </authorList>
    </citation>
    <scope>NUCLEOTIDE SEQUENCE [LARGE SCALE GENOMIC DNA]</scope>
    <source>
        <strain evidence="6 7">HJA6</strain>
    </source>
</reference>
<accession>A0ABS7AK57</accession>
<dbReference type="GO" id="GO:0008851">
    <property type="term" value="F:ethanolamine ammonia-lyase activity"/>
    <property type="evidence" value="ECO:0007669"/>
    <property type="project" value="UniProtKB-EC"/>
</dbReference>
<sequence>MTAPSLWRDLRRFTGARVGLGRAGTAQPTAAHLDFQESHARARDAVWSALDVPAMEAALAPLGLPVLRVASAVADRRAYLLRPDLGRRLAEGTDLPRDPGSVAFVVADGLCATGVQRHAPGVLERLIPALSLPPGPIVIAEQARVALGDAIGEAIGAAAVVVLIGERPGLSATDSLGLYITWAPRRGRTDADRNCISNVRPGGLTYDEAAAKAAWLLRAAQGLGATGVALKDEMPAGALPAP</sequence>
<proteinExistence type="inferred from homology"/>
<comment type="pathway">
    <text evidence="5">Amine and polyamine degradation; ethanolamine degradation.</text>
</comment>
<comment type="catalytic activity">
    <reaction evidence="5">
        <text>ethanolamine = acetaldehyde + NH4(+)</text>
        <dbReference type="Rhea" id="RHEA:15313"/>
        <dbReference type="ChEBI" id="CHEBI:15343"/>
        <dbReference type="ChEBI" id="CHEBI:28938"/>
        <dbReference type="ChEBI" id="CHEBI:57603"/>
        <dbReference type="EC" id="4.3.1.7"/>
    </reaction>
</comment>
<keyword evidence="1 5" id="KW-0846">Cobalamin</keyword>